<evidence type="ECO:0000313" key="8">
    <source>
        <dbReference type="EMBL" id="MBC8754764.1"/>
    </source>
</evidence>
<keyword evidence="5 7" id="KW-1133">Transmembrane helix</keyword>
<accession>A0ABR7Q866</accession>
<feature type="transmembrane region" description="Helical" evidence="7">
    <location>
        <begin position="255"/>
        <end position="273"/>
    </location>
</feature>
<organism evidence="8 9">
    <name type="scientific">Kordia aestuariivivens</name>
    <dbReference type="NCBI Taxonomy" id="2759037"/>
    <lineage>
        <taxon>Bacteria</taxon>
        <taxon>Pseudomonadati</taxon>
        <taxon>Bacteroidota</taxon>
        <taxon>Flavobacteriia</taxon>
        <taxon>Flavobacteriales</taxon>
        <taxon>Flavobacteriaceae</taxon>
        <taxon>Kordia</taxon>
    </lineage>
</organism>
<gene>
    <name evidence="8" type="ORF">H2O64_08785</name>
</gene>
<dbReference type="SUPFAM" id="SSF103473">
    <property type="entry name" value="MFS general substrate transporter"/>
    <property type="match status" value="1"/>
</dbReference>
<dbReference type="InterPro" id="IPR050171">
    <property type="entry name" value="MFS_Transporters"/>
</dbReference>
<feature type="transmembrane region" description="Helical" evidence="7">
    <location>
        <begin position="280"/>
        <end position="300"/>
    </location>
</feature>
<evidence type="ECO:0000256" key="7">
    <source>
        <dbReference type="SAM" id="Phobius"/>
    </source>
</evidence>
<feature type="transmembrane region" description="Helical" evidence="7">
    <location>
        <begin position="306"/>
        <end position="329"/>
    </location>
</feature>
<protein>
    <submittedName>
        <fullName evidence="8">MFS transporter</fullName>
    </submittedName>
</protein>
<name>A0ABR7Q866_9FLAO</name>
<dbReference type="PANTHER" id="PTHR23517">
    <property type="entry name" value="RESISTANCE PROTEIN MDTM, PUTATIVE-RELATED-RELATED"/>
    <property type="match status" value="1"/>
</dbReference>
<feature type="transmembrane region" description="Helical" evidence="7">
    <location>
        <begin position="141"/>
        <end position="162"/>
    </location>
</feature>
<keyword evidence="3" id="KW-1003">Cell membrane</keyword>
<feature type="transmembrane region" description="Helical" evidence="7">
    <location>
        <begin position="21"/>
        <end position="39"/>
    </location>
</feature>
<keyword evidence="4 7" id="KW-0812">Transmembrane</keyword>
<evidence type="ECO:0000256" key="6">
    <source>
        <dbReference type="ARBA" id="ARBA00023136"/>
    </source>
</evidence>
<dbReference type="InterPro" id="IPR011701">
    <property type="entry name" value="MFS"/>
</dbReference>
<comment type="caution">
    <text evidence="8">The sequence shown here is derived from an EMBL/GenBank/DDBJ whole genome shotgun (WGS) entry which is preliminary data.</text>
</comment>
<feature type="transmembrane region" description="Helical" evidence="7">
    <location>
        <begin position="104"/>
        <end position="120"/>
    </location>
</feature>
<dbReference type="EMBL" id="JACGWS010000004">
    <property type="protein sequence ID" value="MBC8754764.1"/>
    <property type="molecule type" value="Genomic_DNA"/>
</dbReference>
<evidence type="ECO:0000256" key="5">
    <source>
        <dbReference type="ARBA" id="ARBA00022989"/>
    </source>
</evidence>
<dbReference type="InterPro" id="IPR036259">
    <property type="entry name" value="MFS_trans_sf"/>
</dbReference>
<feature type="transmembrane region" description="Helical" evidence="7">
    <location>
        <begin position="51"/>
        <end position="70"/>
    </location>
</feature>
<evidence type="ECO:0000256" key="2">
    <source>
        <dbReference type="ARBA" id="ARBA00022448"/>
    </source>
</evidence>
<feature type="transmembrane region" description="Helical" evidence="7">
    <location>
        <begin position="82"/>
        <end position="98"/>
    </location>
</feature>
<keyword evidence="9" id="KW-1185">Reference proteome</keyword>
<feature type="transmembrane region" description="Helical" evidence="7">
    <location>
        <begin position="375"/>
        <end position="395"/>
    </location>
</feature>
<dbReference type="PANTHER" id="PTHR23517:SF15">
    <property type="entry name" value="PROTON-DEPENDENT OLIGOPEPTIDE FAMILY TRANSPORT PROTEIN"/>
    <property type="match status" value="1"/>
</dbReference>
<evidence type="ECO:0000256" key="1">
    <source>
        <dbReference type="ARBA" id="ARBA00004651"/>
    </source>
</evidence>
<evidence type="ECO:0000256" key="3">
    <source>
        <dbReference type="ARBA" id="ARBA00022475"/>
    </source>
</evidence>
<reference evidence="8 9" key="1">
    <citation type="submission" date="2020-07" db="EMBL/GenBank/DDBJ databases">
        <title>Description of Kordia aestuariivivens sp. nov., isolated from a tidal flat.</title>
        <authorList>
            <person name="Park S."/>
            <person name="Yoon J.-H."/>
        </authorList>
    </citation>
    <scope>NUCLEOTIDE SEQUENCE [LARGE SCALE GENOMIC DNA]</scope>
    <source>
        <strain evidence="8 9">YSTF-M3</strain>
    </source>
</reference>
<evidence type="ECO:0000256" key="4">
    <source>
        <dbReference type="ARBA" id="ARBA00022692"/>
    </source>
</evidence>
<comment type="subcellular location">
    <subcellularLocation>
        <location evidence="1">Cell membrane</location>
        <topology evidence="1">Multi-pass membrane protein</topology>
    </subcellularLocation>
</comment>
<keyword evidence="2" id="KW-0813">Transport</keyword>
<feature type="transmembrane region" description="Helical" evidence="7">
    <location>
        <begin position="341"/>
        <end position="363"/>
    </location>
</feature>
<sequence length="404" mass="45513">MQKNLEQTHHQNILIYLLSNIFERAGYYGTRSILIVYAFSELKDAYMPAMLNFYALMASLLIITQLLGGLLGDLLLKNKRTIILGGIIQAIGAFVLCIGSENAVYASLLLLTLGSGLYRPNMIANFGKQYLQIPKRLDSGFSFFYASISIGSFIGVLLIGSIAETENWTYGFILAGLFFIISIILLLFSKELPIVASAEKIKTINQRVLKIVIACLCMASFWLFYDLGGEGTYTMQNAFIENSSTEISQEFFQEVNFYFTIPLVILLGILWMYKYINRFLKITIGFICAALSFYILLLVPEVPTEQYFYILLAAIFFIGMAEILIGPTIYAIITKHSNPKYLAIVMSVFFIIVRLFISLGIYIRRMLNEDAALTLEFAFSGMVMMAIILTIGVIFGKKYLRSNP</sequence>
<dbReference type="RefSeq" id="WP_187561812.1">
    <property type="nucleotide sequence ID" value="NZ_JACGWS010000004.1"/>
</dbReference>
<dbReference type="Pfam" id="PF07690">
    <property type="entry name" value="MFS_1"/>
    <property type="match status" value="1"/>
</dbReference>
<keyword evidence="6 7" id="KW-0472">Membrane</keyword>
<feature type="transmembrane region" description="Helical" evidence="7">
    <location>
        <begin position="168"/>
        <end position="188"/>
    </location>
</feature>
<proteinExistence type="predicted"/>
<dbReference type="Gene3D" id="1.20.1250.20">
    <property type="entry name" value="MFS general substrate transporter like domains"/>
    <property type="match status" value="2"/>
</dbReference>
<evidence type="ECO:0000313" key="9">
    <source>
        <dbReference type="Proteomes" id="UP000619238"/>
    </source>
</evidence>
<feature type="transmembrane region" description="Helical" evidence="7">
    <location>
        <begin position="208"/>
        <end position="225"/>
    </location>
</feature>
<dbReference type="Proteomes" id="UP000619238">
    <property type="component" value="Unassembled WGS sequence"/>
</dbReference>